<dbReference type="EMBL" id="JACHDS010000001">
    <property type="protein sequence ID" value="MBB6173554.1"/>
    <property type="molecule type" value="Genomic_DNA"/>
</dbReference>
<reference evidence="2 3" key="1">
    <citation type="submission" date="2020-08" db="EMBL/GenBank/DDBJ databases">
        <title>Sequencing the genomes of 1000 actinobacteria strains.</title>
        <authorList>
            <person name="Klenk H.-P."/>
        </authorList>
    </citation>
    <scope>NUCLEOTIDE SEQUENCE [LARGE SCALE GENOMIC DNA]</scope>
    <source>
        <strain evidence="2 3">DSM 46659</strain>
    </source>
</reference>
<gene>
    <name evidence="2" type="ORF">HNR23_003614</name>
</gene>
<evidence type="ECO:0000313" key="2">
    <source>
        <dbReference type="EMBL" id="MBB6173554.1"/>
    </source>
</evidence>
<protein>
    <submittedName>
        <fullName evidence="2">Uncharacterized protein</fullName>
    </submittedName>
</protein>
<dbReference type="RefSeq" id="WP_184077015.1">
    <property type="nucleotide sequence ID" value="NZ_JACHDS010000001.1"/>
</dbReference>
<feature type="region of interest" description="Disordered" evidence="1">
    <location>
        <begin position="23"/>
        <end position="60"/>
    </location>
</feature>
<dbReference type="Proteomes" id="UP000546642">
    <property type="component" value="Unassembled WGS sequence"/>
</dbReference>
<dbReference type="AlphaFoldDB" id="A0A7X0D808"/>
<organism evidence="2 3">
    <name type="scientific">Nocardiopsis mwathae</name>
    <dbReference type="NCBI Taxonomy" id="1472723"/>
    <lineage>
        <taxon>Bacteria</taxon>
        <taxon>Bacillati</taxon>
        <taxon>Actinomycetota</taxon>
        <taxon>Actinomycetes</taxon>
        <taxon>Streptosporangiales</taxon>
        <taxon>Nocardiopsidaceae</taxon>
        <taxon>Nocardiopsis</taxon>
    </lineage>
</organism>
<keyword evidence="3" id="KW-1185">Reference proteome</keyword>
<comment type="caution">
    <text evidence="2">The sequence shown here is derived from an EMBL/GenBank/DDBJ whole genome shotgun (WGS) entry which is preliminary data.</text>
</comment>
<name>A0A7X0D808_9ACTN</name>
<evidence type="ECO:0000256" key="1">
    <source>
        <dbReference type="SAM" id="MobiDB-lite"/>
    </source>
</evidence>
<evidence type="ECO:0000313" key="3">
    <source>
        <dbReference type="Proteomes" id="UP000546642"/>
    </source>
</evidence>
<proteinExistence type="predicted"/>
<sequence>MPAVSVRAAGTATAVIHDPESVPDEVAVDPKTAGPHDGTGFTLPVGGFAPDRDRGAGTQGGTVACVNVEITD</sequence>
<accession>A0A7X0D808</accession>